<dbReference type="Gene3D" id="3.40.50.11190">
    <property type="match status" value="1"/>
</dbReference>
<dbReference type="InterPro" id="IPR000182">
    <property type="entry name" value="GNAT_dom"/>
</dbReference>
<dbReference type="Gene3D" id="3.40.630.30">
    <property type="match status" value="1"/>
</dbReference>
<reference evidence="2 3" key="1">
    <citation type="journal article" date="2021" name="Mar. Drugs">
        <title>Genome Reduction and Secondary Metabolism of the Marine Sponge-Associated Cyanobacterium Leptothoe.</title>
        <authorList>
            <person name="Konstantinou D."/>
            <person name="Popin R.V."/>
            <person name="Fewer D.P."/>
            <person name="Sivonen K."/>
            <person name="Gkelis S."/>
        </authorList>
    </citation>
    <scope>NUCLEOTIDE SEQUENCE [LARGE SCALE GENOMIC DNA]</scope>
    <source>
        <strain evidence="2 3">TAU-MAC 1615</strain>
    </source>
</reference>
<dbReference type="Gene3D" id="3.40.50.2000">
    <property type="entry name" value="Glycogen Phosphorylase B"/>
    <property type="match status" value="1"/>
</dbReference>
<proteinExistence type="predicted"/>
<evidence type="ECO:0000313" key="2">
    <source>
        <dbReference type="EMBL" id="MBT9311370.1"/>
    </source>
</evidence>
<organism evidence="2 3">
    <name type="scientific">Leptothoe kymatousa TAU-MAC 1615</name>
    <dbReference type="NCBI Taxonomy" id="2364775"/>
    <lineage>
        <taxon>Bacteria</taxon>
        <taxon>Bacillati</taxon>
        <taxon>Cyanobacteriota</taxon>
        <taxon>Cyanophyceae</taxon>
        <taxon>Nodosilineales</taxon>
        <taxon>Cymatolegaceae</taxon>
        <taxon>Leptothoe</taxon>
        <taxon>Leptothoe kymatousa</taxon>
    </lineage>
</organism>
<evidence type="ECO:0000313" key="3">
    <source>
        <dbReference type="Proteomes" id="UP001196661"/>
    </source>
</evidence>
<dbReference type="PANTHER" id="PTHR21015:SF22">
    <property type="entry name" value="GLYCOSYLTRANSFERASE"/>
    <property type="match status" value="1"/>
</dbReference>
<gene>
    <name evidence="2" type="primary">pseG</name>
    <name evidence="2" type="ORF">IXB28_04065</name>
</gene>
<dbReference type="InterPro" id="IPR016181">
    <property type="entry name" value="Acyl_CoA_acyltransferase"/>
</dbReference>
<keyword evidence="3" id="KW-1185">Reference proteome</keyword>
<dbReference type="GO" id="GO:0016787">
    <property type="term" value="F:hydrolase activity"/>
    <property type="evidence" value="ECO:0007669"/>
    <property type="project" value="UniProtKB-KW"/>
</dbReference>
<dbReference type="RefSeq" id="WP_215617261.1">
    <property type="nucleotide sequence ID" value="NZ_JADOER010000004.1"/>
</dbReference>
<keyword evidence="2" id="KW-0378">Hydrolase</keyword>
<dbReference type="InterPro" id="IPR007235">
    <property type="entry name" value="Glyco_trans_28_C"/>
</dbReference>
<dbReference type="Pfam" id="PF13302">
    <property type="entry name" value="Acetyltransf_3"/>
    <property type="match status" value="1"/>
</dbReference>
<dbReference type="Pfam" id="PF04101">
    <property type="entry name" value="Glyco_tran_28_C"/>
    <property type="match status" value="1"/>
</dbReference>
<accession>A0ABS5Y0P0</accession>
<name>A0ABS5Y0P0_9CYAN</name>
<comment type="caution">
    <text evidence="2">The sequence shown here is derived from an EMBL/GenBank/DDBJ whole genome shotgun (WGS) entry which is preliminary data.</text>
</comment>
<dbReference type="SUPFAM" id="SSF55729">
    <property type="entry name" value="Acyl-CoA N-acyltransferases (Nat)"/>
    <property type="match status" value="1"/>
</dbReference>
<dbReference type="PROSITE" id="PS51186">
    <property type="entry name" value="GNAT"/>
    <property type="match status" value="1"/>
</dbReference>
<dbReference type="InterPro" id="IPR020023">
    <property type="entry name" value="PseG"/>
</dbReference>
<dbReference type="EC" id="3.6.1.57" evidence="2"/>
<dbReference type="NCBIfam" id="TIGR03590">
    <property type="entry name" value="PseG"/>
    <property type="match status" value="1"/>
</dbReference>
<dbReference type="EMBL" id="JADOER010000004">
    <property type="protein sequence ID" value="MBT9311370.1"/>
    <property type="molecule type" value="Genomic_DNA"/>
</dbReference>
<sequence length="499" mass="56989">MHVLIRVDASSKIGTGHVMRCIALAQILIEYEQSVTFLMSPTASVLESRLNAENLDFEYLSQTSNSQEDAEKTIGKAQELATTWIVIDGYHFDAEYQYSIQTSGFKLLLIDDYGQTNYYWADIVLNQNIYAHESLYINRKQKTHLLLGSSYVLLRKEFRSWQHWQRKTPKIARKILVTLGGSDPNNVTLKVIQSLTKLQVNTLEVIVVVGGSNPHYQQIAKFVKGSNLAISLRHNVRNMPELMAWADLAVTAGGSTCWELIFMGLPSIVIVLAQNQCAIAEQLDSRQTAINLGWDRELSLSNLESKIDELVHNPELRRELGNNTRNLIDGEGVYRTLMHLQNQRLRLRNIQKKDCSLIWQWANDPDVRNSSFSSKIIPWEEHVQWFNSKQQAITCVFYIALDKHDVPIGSIRFDISNNNAVISLSIQKEKRNQGYGTELIKLGTSQFWKNHSKINLVTAYIQINNQASLKAFIKAGFQETETTHYKNKLAIQLTKQYSQ</sequence>
<dbReference type="Proteomes" id="UP001196661">
    <property type="component" value="Unassembled WGS sequence"/>
</dbReference>
<evidence type="ECO:0000259" key="1">
    <source>
        <dbReference type="PROSITE" id="PS51186"/>
    </source>
</evidence>
<dbReference type="SUPFAM" id="SSF53756">
    <property type="entry name" value="UDP-Glycosyltransferase/glycogen phosphorylase"/>
    <property type="match status" value="1"/>
</dbReference>
<dbReference type="PANTHER" id="PTHR21015">
    <property type="entry name" value="UDP-N-ACETYLGLUCOSAMINE--N-ACETYLMURAMYL-(PENTAPEPTIDE) PYROPHOSPHORYL-UNDECAPRENOL N-ACETYLGLUCOSAMINE TRANSFERASE 1"/>
    <property type="match status" value="1"/>
</dbReference>
<feature type="domain" description="N-acetyltransferase" evidence="1">
    <location>
        <begin position="345"/>
        <end position="498"/>
    </location>
</feature>
<protein>
    <submittedName>
        <fullName evidence="2">UDP-2,4-diacetamido-2,4, 6-trideoxy-beta-L-altropyranose hydrolase</fullName>
        <ecNumber evidence="2">3.6.1.57</ecNumber>
    </submittedName>
</protein>